<feature type="transmembrane region" description="Helical" evidence="7">
    <location>
        <begin position="75"/>
        <end position="95"/>
    </location>
</feature>
<comment type="subcellular location">
    <subcellularLocation>
        <location evidence="1">Membrane</location>
        <topology evidence="1">Multi-pass membrane protein</topology>
    </subcellularLocation>
</comment>
<evidence type="ECO:0000256" key="2">
    <source>
        <dbReference type="ARBA" id="ARBA00022448"/>
    </source>
</evidence>
<feature type="transmembrane region" description="Helical" evidence="7">
    <location>
        <begin position="49"/>
        <end position="68"/>
    </location>
</feature>
<dbReference type="SUPFAM" id="SSF81338">
    <property type="entry name" value="Aquaporin-like"/>
    <property type="match status" value="1"/>
</dbReference>
<evidence type="ECO:0000256" key="6">
    <source>
        <dbReference type="RuleBase" id="RU000477"/>
    </source>
</evidence>
<evidence type="ECO:0000256" key="3">
    <source>
        <dbReference type="ARBA" id="ARBA00022692"/>
    </source>
</evidence>
<dbReference type="CDD" id="cd00333">
    <property type="entry name" value="MIP"/>
    <property type="match status" value="1"/>
</dbReference>
<dbReference type="Pfam" id="PF00230">
    <property type="entry name" value="MIP"/>
    <property type="match status" value="1"/>
</dbReference>
<protein>
    <submittedName>
        <fullName evidence="8">Aquaporin NIP11</fullName>
    </submittedName>
</protein>
<keyword evidence="4 7" id="KW-1133">Transmembrane helix</keyword>
<dbReference type="PANTHER" id="PTHR45724:SF21">
    <property type="entry name" value="MAJOR INTRINSIC PROTEIN"/>
    <property type="match status" value="1"/>
</dbReference>
<proteinExistence type="evidence at transcript level"/>
<sequence length="282" mass="30203">MASSNSITEPSPKFQLPTRRSIMAEAKAASPAPEWLSTRDAALSNFQKIVAELMGTYILVFVGCGAALTDRVQRLNMLGMAVVWGAVLMAAIYALGHVSGAHFNPAVSIALAVVRKFSWKEVPMYVLAQVLGSTLASLTLRMLFREQGNIRPIVNQYSDPTSDLEAIVWEFIITFILMFTICGVATDPRANKDLSGVAIGGAVMFNAMIAGPITGASMNPARSLGPALVSGVYKNLWVYIVSPILGAMAAAAVYSVLRVPEPAKPEDTNKSTYNNLNLHADP</sequence>
<dbReference type="GO" id="GO:0016020">
    <property type="term" value="C:membrane"/>
    <property type="evidence" value="ECO:0007669"/>
    <property type="project" value="UniProtKB-SubCell"/>
</dbReference>
<dbReference type="NCBIfam" id="TIGR00861">
    <property type="entry name" value="MIP"/>
    <property type="match status" value="1"/>
</dbReference>
<dbReference type="GO" id="GO:0015267">
    <property type="term" value="F:channel activity"/>
    <property type="evidence" value="ECO:0007669"/>
    <property type="project" value="InterPro"/>
</dbReference>
<evidence type="ECO:0000256" key="5">
    <source>
        <dbReference type="ARBA" id="ARBA00023136"/>
    </source>
</evidence>
<dbReference type="AlphaFoldDB" id="A0A7D5C933"/>
<dbReference type="EMBL" id="MN546008">
    <property type="protein sequence ID" value="QKX94936.1"/>
    <property type="molecule type" value="mRNA"/>
</dbReference>
<gene>
    <name evidence="8" type="primary">NIP1:1</name>
</gene>
<keyword evidence="5 7" id="KW-0472">Membrane</keyword>
<evidence type="ECO:0000256" key="4">
    <source>
        <dbReference type="ARBA" id="ARBA00022989"/>
    </source>
</evidence>
<keyword evidence="3 6" id="KW-0812">Transmembrane</keyword>
<reference evidence="8" key="1">
    <citation type="submission" date="2019-10" db="EMBL/GenBank/DDBJ databases">
        <authorList>
            <person name="Li L."/>
            <person name="Zhang H."/>
            <person name="Chen H."/>
            <person name="Tang M."/>
        </authorList>
    </citation>
    <scope>NUCLEOTIDE SEQUENCE</scope>
</reference>
<dbReference type="InterPro" id="IPR000425">
    <property type="entry name" value="MIP"/>
</dbReference>
<accession>A0A7D5C933</accession>
<dbReference type="PROSITE" id="PS00221">
    <property type="entry name" value="MIP"/>
    <property type="match status" value="1"/>
</dbReference>
<dbReference type="Gene3D" id="1.20.1080.10">
    <property type="entry name" value="Glycerol uptake facilitator protein"/>
    <property type="match status" value="1"/>
</dbReference>
<evidence type="ECO:0000256" key="7">
    <source>
        <dbReference type="SAM" id="Phobius"/>
    </source>
</evidence>
<dbReference type="InterPro" id="IPR023271">
    <property type="entry name" value="Aquaporin-like"/>
</dbReference>
<dbReference type="InterPro" id="IPR034294">
    <property type="entry name" value="Aquaporin_transptr"/>
</dbReference>
<feature type="transmembrane region" description="Helical" evidence="7">
    <location>
        <begin position="236"/>
        <end position="257"/>
    </location>
</feature>
<dbReference type="PANTHER" id="PTHR45724">
    <property type="entry name" value="AQUAPORIN NIP2-1"/>
    <property type="match status" value="1"/>
</dbReference>
<feature type="transmembrane region" description="Helical" evidence="7">
    <location>
        <begin position="197"/>
        <end position="216"/>
    </location>
</feature>
<evidence type="ECO:0000256" key="1">
    <source>
        <dbReference type="ARBA" id="ARBA00004141"/>
    </source>
</evidence>
<name>A0A7D5C933_POPCA</name>
<keyword evidence="2 6" id="KW-0813">Transport</keyword>
<dbReference type="InterPro" id="IPR022357">
    <property type="entry name" value="MIP_CS"/>
</dbReference>
<organism evidence="8">
    <name type="scientific">Populus canadensis</name>
    <name type="common">Canadian poplar</name>
    <name type="synonym">Populus deltoides x Populus nigra</name>
    <dbReference type="NCBI Taxonomy" id="3690"/>
    <lineage>
        <taxon>Eukaryota</taxon>
        <taxon>Viridiplantae</taxon>
        <taxon>Streptophyta</taxon>
        <taxon>Embryophyta</taxon>
        <taxon>Tracheophyta</taxon>
        <taxon>Spermatophyta</taxon>
        <taxon>Magnoliopsida</taxon>
        <taxon>eudicotyledons</taxon>
        <taxon>Gunneridae</taxon>
        <taxon>Pentapetalae</taxon>
        <taxon>rosids</taxon>
        <taxon>fabids</taxon>
        <taxon>Malpighiales</taxon>
        <taxon>Salicaceae</taxon>
        <taxon>Saliceae</taxon>
        <taxon>Populus</taxon>
    </lineage>
</organism>
<feature type="transmembrane region" description="Helical" evidence="7">
    <location>
        <begin position="164"/>
        <end position="185"/>
    </location>
</feature>
<dbReference type="PRINTS" id="PR00783">
    <property type="entry name" value="MINTRINSICP"/>
</dbReference>
<comment type="similarity">
    <text evidence="6">Belongs to the MIP/aquaporin (TC 1.A.8) family.</text>
</comment>
<evidence type="ECO:0000313" key="8">
    <source>
        <dbReference type="EMBL" id="QKX94936.1"/>
    </source>
</evidence>